<dbReference type="PANTHER" id="PTHR11907">
    <property type="entry name" value="AMIDOPHOSPHORIBOSYLTRANSFERASE"/>
    <property type="match status" value="1"/>
</dbReference>
<dbReference type="SUPFAM" id="SSF53271">
    <property type="entry name" value="PRTase-like"/>
    <property type="match status" value="1"/>
</dbReference>
<accession>I9HP64</accession>
<dbReference type="Gene3D" id="3.60.20.10">
    <property type="entry name" value="Glutamine Phosphoribosylpyrophosphate, subunit 1, domain 1"/>
    <property type="match status" value="1"/>
</dbReference>
<dbReference type="Proteomes" id="UP000005150">
    <property type="component" value="Unassembled WGS sequence"/>
</dbReference>
<dbReference type="CDD" id="cd06223">
    <property type="entry name" value="PRTases_typeI"/>
    <property type="match status" value="1"/>
</dbReference>
<keyword evidence="1" id="KW-0808">Transferase</keyword>
<reference evidence="4 5" key="1">
    <citation type="submission" date="2012-02" db="EMBL/GenBank/DDBJ databases">
        <title>The Genome Sequence of Bacteroides salyersiae CL02T12C01.</title>
        <authorList>
            <consortium name="The Broad Institute Genome Sequencing Platform"/>
            <person name="Earl A."/>
            <person name="Ward D."/>
            <person name="Feldgarden M."/>
            <person name="Gevers D."/>
            <person name="Zitomersky N.L."/>
            <person name="Coyne M.J."/>
            <person name="Comstock L.E."/>
            <person name="Young S.K."/>
            <person name="Zeng Q."/>
            <person name="Gargeya S."/>
            <person name="Fitzgerald M."/>
            <person name="Haas B."/>
            <person name="Abouelleil A."/>
            <person name="Alvarado L."/>
            <person name="Arachchi H.M."/>
            <person name="Berlin A."/>
            <person name="Chapman S.B."/>
            <person name="Gearin G."/>
            <person name="Goldberg J."/>
            <person name="Griggs A."/>
            <person name="Gujja S."/>
            <person name="Hansen M."/>
            <person name="Heiman D."/>
            <person name="Howarth C."/>
            <person name="Larimer J."/>
            <person name="Lui A."/>
            <person name="MacDonald P.J.P."/>
            <person name="McCowen C."/>
            <person name="Montmayeur A."/>
            <person name="Murphy C."/>
            <person name="Neiman D."/>
            <person name="Pearson M."/>
            <person name="Priest M."/>
            <person name="Roberts A."/>
            <person name="Saif S."/>
            <person name="Shea T."/>
            <person name="Sisk P."/>
            <person name="Stolte C."/>
            <person name="Sykes S."/>
            <person name="Wortman J."/>
            <person name="Nusbaum C."/>
            <person name="Birren B."/>
        </authorList>
    </citation>
    <scope>NUCLEOTIDE SEQUENCE [LARGE SCALE GENOMIC DNA]</scope>
    <source>
        <strain evidence="4 5">CL02T12C01</strain>
    </source>
</reference>
<name>I9HP64_9BACE</name>
<dbReference type="InterPro" id="IPR029055">
    <property type="entry name" value="Ntn_hydrolases_N"/>
</dbReference>
<sequence length="645" mass="73107">MCAANWHITTLAYWHIIIMEQLKHECGVAMIRLLKPLEYYEKKYGTWMYGLNKLYLLMEKQHNRGQEGAGLACVKLAANPGEEYMFRERALGSGAITEIFETVQGNFKDLTSEQLHDAGFAKRNLPFAGEAYMGHLRYSTTGKSGISYVHPFLRRNNWRAKNLALCGNFNMTNVDEIFARITAIGQHPRKYADTYIMLEQVGHRLDREVERLFNLAEAEGLTGMGVTNYIEEHIDLANVLRSSSKEWDGGYVICGLTGSGESFAIRDPWGIRPAFWYQDDEIAVLASERPVIQTALNVPVGEIKELQPGQALLINKAGQLRTTQINKSRQRRACSFERIYFSRGSDVDIYKERKLLGEKLIPRILKAINNDLDHTVFSFIPNTAEVAFYGMLEGLDNYLNEEKVRQIASLGHNPNMEELELILSRRIRSEKVAIKDIKLRTFIAEGNSRNDLAAHVYDITYGSLRAGIDNLVIIDDSIVRGTTLRQSIIGILDRLGPKKIVIVSSSPQVRYPDYYGIDMAKMSEFIAFKAAVELLKDRDMKDVIAAAYRKSKDQAGLPKEQMVNYVKEIYAPFTDEEISAKMVELLTPKGTKAKVEIVYQPLSGLHEACPNHSGDWYFSGDYPTPGGVKLLNEAFINYIEQVYQF</sequence>
<protein>
    <recommendedName>
        <fullName evidence="3">Glutamine amidotransferase type-2 domain-containing protein</fullName>
    </recommendedName>
</protein>
<organism evidence="4 5">
    <name type="scientific">Bacteroides salyersiae CL02T12C01</name>
    <dbReference type="NCBI Taxonomy" id="997887"/>
    <lineage>
        <taxon>Bacteria</taxon>
        <taxon>Pseudomonadati</taxon>
        <taxon>Bacteroidota</taxon>
        <taxon>Bacteroidia</taxon>
        <taxon>Bacteroidales</taxon>
        <taxon>Bacteroidaceae</taxon>
        <taxon>Bacteroides</taxon>
    </lineage>
</organism>
<dbReference type="InterPro" id="IPR000836">
    <property type="entry name" value="PRTase_dom"/>
</dbReference>
<evidence type="ECO:0000313" key="4">
    <source>
        <dbReference type="EMBL" id="EIY61979.1"/>
    </source>
</evidence>
<comment type="caution">
    <text evidence="4">The sequence shown here is derived from an EMBL/GenBank/DDBJ whole genome shotgun (WGS) entry which is preliminary data.</text>
</comment>
<dbReference type="AlphaFoldDB" id="I9HP64"/>
<dbReference type="PATRIC" id="fig|997887.3.peg.2702"/>
<dbReference type="EMBL" id="AGXV01000032">
    <property type="protein sequence ID" value="EIY61979.1"/>
    <property type="molecule type" value="Genomic_DNA"/>
</dbReference>
<keyword evidence="2" id="KW-0315">Glutamine amidotransferase</keyword>
<gene>
    <name evidence="4" type="ORF">HMPREF1071_02599</name>
</gene>
<evidence type="ECO:0000256" key="2">
    <source>
        <dbReference type="ARBA" id="ARBA00022962"/>
    </source>
</evidence>
<evidence type="ECO:0000313" key="5">
    <source>
        <dbReference type="Proteomes" id="UP000005150"/>
    </source>
</evidence>
<dbReference type="HOGENOM" id="CLU_431919_0_0_10"/>
<dbReference type="PROSITE" id="PS51278">
    <property type="entry name" value="GATASE_TYPE_2"/>
    <property type="match status" value="1"/>
</dbReference>
<dbReference type="InterPro" id="IPR029057">
    <property type="entry name" value="PRTase-like"/>
</dbReference>
<dbReference type="InterPro" id="IPR017932">
    <property type="entry name" value="GATase_2_dom"/>
</dbReference>
<evidence type="ECO:0000259" key="3">
    <source>
        <dbReference type="PROSITE" id="PS51278"/>
    </source>
</evidence>
<keyword evidence="5" id="KW-1185">Reference proteome</keyword>
<evidence type="ECO:0000256" key="1">
    <source>
        <dbReference type="ARBA" id="ARBA00022679"/>
    </source>
</evidence>
<proteinExistence type="predicted"/>
<dbReference type="Gene3D" id="3.40.50.2020">
    <property type="match status" value="1"/>
</dbReference>
<feature type="domain" description="Glutamine amidotransferase type-2" evidence="3">
    <location>
        <begin position="26"/>
        <end position="317"/>
    </location>
</feature>
<dbReference type="SUPFAM" id="SSF56235">
    <property type="entry name" value="N-terminal nucleophile aminohydrolases (Ntn hydrolases)"/>
    <property type="match status" value="1"/>
</dbReference>
<dbReference type="GO" id="GO:0016740">
    <property type="term" value="F:transferase activity"/>
    <property type="evidence" value="ECO:0007669"/>
    <property type="project" value="UniProtKB-KW"/>
</dbReference>